<feature type="non-terminal residue" evidence="2">
    <location>
        <position position="1"/>
    </location>
</feature>
<comment type="caution">
    <text evidence="2">The sequence shown here is derived from an EMBL/GenBank/DDBJ whole genome shotgun (WGS) entry which is preliminary data.</text>
</comment>
<dbReference type="EMBL" id="JAAAID010000467">
    <property type="protein sequence ID" value="KAG0017171.1"/>
    <property type="molecule type" value="Genomic_DNA"/>
</dbReference>
<feature type="region of interest" description="Disordered" evidence="1">
    <location>
        <begin position="38"/>
        <end position="416"/>
    </location>
</feature>
<evidence type="ECO:0000313" key="3">
    <source>
        <dbReference type="Proteomes" id="UP000703661"/>
    </source>
</evidence>
<gene>
    <name evidence="2" type="ORF">BGZ80_008548</name>
</gene>
<feature type="compositionally biased region" description="Basic and acidic residues" evidence="1">
    <location>
        <begin position="321"/>
        <end position="330"/>
    </location>
</feature>
<dbReference type="AlphaFoldDB" id="A0A9P6MXE3"/>
<reference evidence="2" key="1">
    <citation type="journal article" date="2020" name="Fungal Divers.">
        <title>Resolving the Mortierellaceae phylogeny through synthesis of multi-gene phylogenetics and phylogenomics.</title>
        <authorList>
            <person name="Vandepol N."/>
            <person name="Liber J."/>
            <person name="Desiro A."/>
            <person name="Na H."/>
            <person name="Kennedy M."/>
            <person name="Barry K."/>
            <person name="Grigoriev I.V."/>
            <person name="Miller A.N."/>
            <person name="O'Donnell K."/>
            <person name="Stajich J.E."/>
            <person name="Bonito G."/>
        </authorList>
    </citation>
    <scope>NUCLEOTIDE SEQUENCE</scope>
    <source>
        <strain evidence="2">NRRL 2769</strain>
    </source>
</reference>
<evidence type="ECO:0000313" key="2">
    <source>
        <dbReference type="EMBL" id="KAG0017171.1"/>
    </source>
</evidence>
<protein>
    <submittedName>
        <fullName evidence="2">Uncharacterized protein</fullName>
    </submittedName>
</protein>
<dbReference type="Proteomes" id="UP000703661">
    <property type="component" value="Unassembled WGS sequence"/>
</dbReference>
<feature type="compositionally biased region" description="Basic residues" evidence="1">
    <location>
        <begin position="125"/>
        <end position="141"/>
    </location>
</feature>
<name>A0A9P6MXE3_9FUNG</name>
<keyword evidence="3" id="KW-1185">Reference proteome</keyword>
<feature type="compositionally biased region" description="Polar residues" evidence="1">
    <location>
        <begin position="110"/>
        <end position="121"/>
    </location>
</feature>
<sequence>MNPEISNRVCRFLYVFRGKLIEEEREILSDEDELDIRPRTLWPDDDTTEHVARDEDYEISPFNSQDPRTRLPWTSECVEEYSPQPDEFIPATDNYTENNEEADANEHDQTPVTPSGNNNLESKPTRSKTATKTKRSRKTKPKQPQGHQELEQTAQSENQQPEPQPVQRIDETSQLHIDNGEEGNEQDKGLEPSYSEDSREQDIQKTPPKRQSKIFEPDSIQPTEDMHNTTPSSIYTMYEPSSLDITEEAQSTTPRRASKTFEPDSLQPTEEDGYESLEFTKQLQENGVTVSEDGYFQPTIPASEDEKYSQRSRSQTPEPTAYDRRHRQETPEPPARPNYAEYGDGVNGNPGEIDRGYRSETVIKVLNGDELEDGHHHHAFRPSSSPSPPPSTPLSPLTKAIPLDNPFQDTPDTRDAHFVLEERENRRLESRHKLAY</sequence>
<feature type="compositionally biased region" description="Polar residues" evidence="1">
    <location>
        <begin position="279"/>
        <end position="289"/>
    </location>
</feature>
<feature type="compositionally biased region" description="Polar residues" evidence="1">
    <location>
        <begin position="151"/>
        <end position="161"/>
    </location>
</feature>
<accession>A0A9P6MXE3</accession>
<proteinExistence type="predicted"/>
<organism evidence="2 3">
    <name type="scientific">Entomortierella chlamydospora</name>
    <dbReference type="NCBI Taxonomy" id="101097"/>
    <lineage>
        <taxon>Eukaryota</taxon>
        <taxon>Fungi</taxon>
        <taxon>Fungi incertae sedis</taxon>
        <taxon>Mucoromycota</taxon>
        <taxon>Mortierellomycotina</taxon>
        <taxon>Mortierellomycetes</taxon>
        <taxon>Mortierellales</taxon>
        <taxon>Mortierellaceae</taxon>
        <taxon>Entomortierella</taxon>
    </lineage>
</organism>
<evidence type="ECO:0000256" key="1">
    <source>
        <dbReference type="SAM" id="MobiDB-lite"/>
    </source>
</evidence>
<feature type="compositionally biased region" description="Basic and acidic residues" evidence="1">
    <location>
        <begin position="185"/>
        <end position="203"/>
    </location>
</feature>